<dbReference type="RefSeq" id="WP_379961777.1">
    <property type="nucleotide sequence ID" value="NZ_JAUYVI010000011.1"/>
</dbReference>
<comment type="caution">
    <text evidence="9">The sequence shown here is derived from an EMBL/GenBank/DDBJ whole genome shotgun (WGS) entry which is preliminary data.</text>
</comment>
<feature type="transmembrane region" description="Helical" evidence="7">
    <location>
        <begin position="104"/>
        <end position="125"/>
    </location>
</feature>
<evidence type="ECO:0000259" key="8">
    <source>
        <dbReference type="PROSITE" id="PS50928"/>
    </source>
</evidence>
<evidence type="ECO:0000256" key="6">
    <source>
        <dbReference type="ARBA" id="ARBA00023136"/>
    </source>
</evidence>
<evidence type="ECO:0000256" key="1">
    <source>
        <dbReference type="ARBA" id="ARBA00004651"/>
    </source>
</evidence>
<dbReference type="PANTHER" id="PTHR30151:SF38">
    <property type="entry name" value="ALIPHATIC SULFONATES TRANSPORT PERMEASE PROTEIN SSUC-RELATED"/>
    <property type="match status" value="1"/>
</dbReference>
<evidence type="ECO:0000256" key="7">
    <source>
        <dbReference type="RuleBase" id="RU363032"/>
    </source>
</evidence>
<keyword evidence="10" id="KW-1185">Reference proteome</keyword>
<name>A0ABU0YUN3_9PROT</name>
<evidence type="ECO:0000313" key="9">
    <source>
        <dbReference type="EMBL" id="MDQ7251421.1"/>
    </source>
</evidence>
<feature type="domain" description="ABC transmembrane type-1" evidence="8">
    <location>
        <begin position="67"/>
        <end position="247"/>
    </location>
</feature>
<keyword evidence="3" id="KW-1003">Cell membrane</keyword>
<evidence type="ECO:0000313" key="10">
    <source>
        <dbReference type="Proteomes" id="UP001230156"/>
    </source>
</evidence>
<keyword evidence="6 7" id="KW-0472">Membrane</keyword>
<dbReference type="Gene3D" id="1.10.3720.10">
    <property type="entry name" value="MetI-like"/>
    <property type="match status" value="1"/>
</dbReference>
<feature type="transmembrane region" description="Helical" evidence="7">
    <location>
        <begin position="21"/>
        <end position="44"/>
    </location>
</feature>
<dbReference type="EMBL" id="JAUYVI010000011">
    <property type="protein sequence ID" value="MDQ7251421.1"/>
    <property type="molecule type" value="Genomic_DNA"/>
</dbReference>
<evidence type="ECO:0000256" key="5">
    <source>
        <dbReference type="ARBA" id="ARBA00022989"/>
    </source>
</evidence>
<comment type="subcellular location">
    <subcellularLocation>
        <location evidence="1 7">Cell membrane</location>
        <topology evidence="1 7">Multi-pass membrane protein</topology>
    </subcellularLocation>
</comment>
<comment type="similarity">
    <text evidence="7">Belongs to the binding-protein-dependent transport system permease family.</text>
</comment>
<dbReference type="Proteomes" id="UP001230156">
    <property type="component" value="Unassembled WGS sequence"/>
</dbReference>
<keyword evidence="2 7" id="KW-0813">Transport</keyword>
<evidence type="ECO:0000256" key="4">
    <source>
        <dbReference type="ARBA" id="ARBA00022692"/>
    </source>
</evidence>
<sequence>MKAAAALEVPRRRPDWLRFKLPSFIALLVLWQVSAMLIADPALFPTPLATLETGYLHLMTGELLFSLAVTLARVAVAFFFAMALGSAIGIALGRSQPMDAIFGGWLSIALNMPALVTIVLCYVWFGLSETAAIVAVTINKAPTVAAIMREGARALDRQLLEATQVFGVSRWKVLRHVVLPQLAPSFIASARAGLALTWKIVLVVELLGRPNGIGFQIRTFFNYFDIAGILAYSLAFIAIVLAIENFIVQPVERRTGRWRTA</sequence>
<protein>
    <submittedName>
        <fullName evidence="9">ABC transporter permease</fullName>
    </submittedName>
</protein>
<keyword evidence="4 7" id="KW-0812">Transmembrane</keyword>
<organism evidence="9 10">
    <name type="scientific">Dongia sedimenti</name>
    <dbReference type="NCBI Taxonomy" id="3064282"/>
    <lineage>
        <taxon>Bacteria</taxon>
        <taxon>Pseudomonadati</taxon>
        <taxon>Pseudomonadota</taxon>
        <taxon>Alphaproteobacteria</taxon>
        <taxon>Rhodospirillales</taxon>
        <taxon>Dongiaceae</taxon>
        <taxon>Dongia</taxon>
    </lineage>
</organism>
<dbReference type="Pfam" id="PF00528">
    <property type="entry name" value="BPD_transp_1"/>
    <property type="match status" value="1"/>
</dbReference>
<dbReference type="PANTHER" id="PTHR30151">
    <property type="entry name" value="ALKANE SULFONATE ABC TRANSPORTER-RELATED, MEMBRANE SUBUNIT"/>
    <property type="match status" value="1"/>
</dbReference>
<evidence type="ECO:0000256" key="2">
    <source>
        <dbReference type="ARBA" id="ARBA00022448"/>
    </source>
</evidence>
<gene>
    <name evidence="9" type="ORF">Q8A70_27290</name>
</gene>
<accession>A0ABU0YUN3</accession>
<dbReference type="InterPro" id="IPR035906">
    <property type="entry name" value="MetI-like_sf"/>
</dbReference>
<proteinExistence type="inferred from homology"/>
<evidence type="ECO:0000256" key="3">
    <source>
        <dbReference type="ARBA" id="ARBA00022475"/>
    </source>
</evidence>
<dbReference type="PROSITE" id="PS50928">
    <property type="entry name" value="ABC_TM1"/>
    <property type="match status" value="1"/>
</dbReference>
<dbReference type="InterPro" id="IPR000515">
    <property type="entry name" value="MetI-like"/>
</dbReference>
<dbReference type="SUPFAM" id="SSF161098">
    <property type="entry name" value="MetI-like"/>
    <property type="match status" value="1"/>
</dbReference>
<reference evidence="10" key="1">
    <citation type="submission" date="2023-08" db="EMBL/GenBank/DDBJ databases">
        <title>Rhodospirillaceae gen. nov., a novel taxon isolated from the Yangtze River Yuezi River estuary sludge.</title>
        <authorList>
            <person name="Ruan L."/>
        </authorList>
    </citation>
    <scope>NUCLEOTIDE SEQUENCE [LARGE SCALE GENOMIC DNA]</scope>
    <source>
        <strain evidence="10">R-7</strain>
    </source>
</reference>
<dbReference type="CDD" id="cd06261">
    <property type="entry name" value="TM_PBP2"/>
    <property type="match status" value="1"/>
</dbReference>
<feature type="transmembrane region" description="Helical" evidence="7">
    <location>
        <begin position="64"/>
        <end position="92"/>
    </location>
</feature>
<feature type="transmembrane region" description="Helical" evidence="7">
    <location>
        <begin position="220"/>
        <end position="243"/>
    </location>
</feature>
<keyword evidence="5 7" id="KW-1133">Transmembrane helix</keyword>